<dbReference type="Pfam" id="PF13545">
    <property type="entry name" value="HTH_Crp_2"/>
    <property type="match status" value="1"/>
</dbReference>
<keyword evidence="1" id="KW-0805">Transcription regulation</keyword>
<dbReference type="InParanoid" id="D4H2F3"/>
<dbReference type="InterPro" id="IPR050397">
    <property type="entry name" value="Env_Response_Regulators"/>
</dbReference>
<dbReference type="InterPro" id="IPR012318">
    <property type="entry name" value="HTH_CRP"/>
</dbReference>
<dbReference type="PANTHER" id="PTHR24567:SF26">
    <property type="entry name" value="REGULATORY PROTEIN YEIL"/>
    <property type="match status" value="1"/>
</dbReference>
<evidence type="ECO:0000259" key="5">
    <source>
        <dbReference type="PROSITE" id="PS51063"/>
    </source>
</evidence>
<dbReference type="PANTHER" id="PTHR24567">
    <property type="entry name" value="CRP FAMILY TRANSCRIPTIONAL REGULATORY PROTEIN"/>
    <property type="match status" value="1"/>
</dbReference>
<dbReference type="SMART" id="SM00100">
    <property type="entry name" value="cNMP"/>
    <property type="match status" value="1"/>
</dbReference>
<dbReference type="HOGENOM" id="CLU_075053_3_2_0"/>
<organism evidence="6 7">
    <name type="scientific">Denitrovibrio acetiphilus (strain DSM 12809 / NBRC 114555 / N2460)</name>
    <dbReference type="NCBI Taxonomy" id="522772"/>
    <lineage>
        <taxon>Bacteria</taxon>
        <taxon>Pseudomonadati</taxon>
        <taxon>Deferribacterota</taxon>
        <taxon>Deferribacteres</taxon>
        <taxon>Deferribacterales</taxon>
        <taxon>Geovibrionaceae</taxon>
        <taxon>Denitrovibrio</taxon>
    </lineage>
</organism>
<reference evidence="6 7" key="1">
    <citation type="journal article" date="2010" name="Stand. Genomic Sci.">
        <title>Complete genome sequence of Denitrovibrio acetiphilus type strain (N2460).</title>
        <authorList>
            <person name="Kiss H."/>
            <person name="Lang E."/>
            <person name="Lapidus A."/>
            <person name="Copeland A."/>
            <person name="Nolan M."/>
            <person name="Glavina Del Rio T."/>
            <person name="Chen F."/>
            <person name="Lucas S."/>
            <person name="Tice H."/>
            <person name="Cheng J.F."/>
            <person name="Han C."/>
            <person name="Goodwin L."/>
            <person name="Pitluck S."/>
            <person name="Liolios K."/>
            <person name="Pati A."/>
            <person name="Ivanova N."/>
            <person name="Mavromatis K."/>
            <person name="Chen A."/>
            <person name="Palaniappan K."/>
            <person name="Land M."/>
            <person name="Hauser L."/>
            <person name="Chang Y.J."/>
            <person name="Jeffries C.D."/>
            <person name="Detter J.C."/>
            <person name="Brettin T."/>
            <person name="Spring S."/>
            <person name="Rohde M."/>
            <person name="Goker M."/>
            <person name="Woyke T."/>
            <person name="Bristow J."/>
            <person name="Eisen J.A."/>
            <person name="Markowitz V."/>
            <person name="Hugenholtz P."/>
            <person name="Kyrpides N.C."/>
            <person name="Klenk H.P."/>
        </authorList>
    </citation>
    <scope>NUCLEOTIDE SEQUENCE [LARGE SCALE GENOMIC DNA]</scope>
    <source>
        <strain evidence="7">DSM 12809 / NBRC 114555 / N2460</strain>
    </source>
</reference>
<keyword evidence="2" id="KW-0238">DNA-binding</keyword>
<dbReference type="SUPFAM" id="SSF46785">
    <property type="entry name" value="Winged helix' DNA-binding domain"/>
    <property type="match status" value="1"/>
</dbReference>
<dbReference type="eggNOG" id="COG0664">
    <property type="taxonomic scope" value="Bacteria"/>
</dbReference>
<name>D4H2F3_DENA2</name>
<dbReference type="CDD" id="cd00038">
    <property type="entry name" value="CAP_ED"/>
    <property type="match status" value="1"/>
</dbReference>
<dbReference type="KEGG" id="dap:Dacet_2182"/>
<dbReference type="InterPro" id="IPR036388">
    <property type="entry name" value="WH-like_DNA-bd_sf"/>
</dbReference>
<dbReference type="AlphaFoldDB" id="D4H2F3"/>
<gene>
    <name evidence="6" type="ordered locus">Dacet_2182</name>
</gene>
<dbReference type="Pfam" id="PF00027">
    <property type="entry name" value="cNMP_binding"/>
    <property type="match status" value="1"/>
</dbReference>
<dbReference type="Proteomes" id="UP000002012">
    <property type="component" value="Chromosome"/>
</dbReference>
<dbReference type="EMBL" id="CP001968">
    <property type="protein sequence ID" value="ADD68944.1"/>
    <property type="molecule type" value="Genomic_DNA"/>
</dbReference>
<evidence type="ECO:0000256" key="1">
    <source>
        <dbReference type="ARBA" id="ARBA00023015"/>
    </source>
</evidence>
<dbReference type="SUPFAM" id="SSF51206">
    <property type="entry name" value="cAMP-binding domain-like"/>
    <property type="match status" value="1"/>
</dbReference>
<dbReference type="RefSeq" id="WP_013011447.1">
    <property type="nucleotide sequence ID" value="NC_013943.1"/>
</dbReference>
<dbReference type="PROSITE" id="PS50042">
    <property type="entry name" value="CNMP_BINDING_3"/>
    <property type="match status" value="1"/>
</dbReference>
<dbReference type="GO" id="GO:0003677">
    <property type="term" value="F:DNA binding"/>
    <property type="evidence" value="ECO:0007669"/>
    <property type="project" value="UniProtKB-KW"/>
</dbReference>
<accession>D4H2F3</accession>
<evidence type="ECO:0000313" key="6">
    <source>
        <dbReference type="EMBL" id="ADD68944.1"/>
    </source>
</evidence>
<dbReference type="GO" id="GO:0003700">
    <property type="term" value="F:DNA-binding transcription factor activity"/>
    <property type="evidence" value="ECO:0007669"/>
    <property type="project" value="TreeGrafter"/>
</dbReference>
<evidence type="ECO:0000259" key="4">
    <source>
        <dbReference type="PROSITE" id="PS50042"/>
    </source>
</evidence>
<dbReference type="Gene3D" id="1.10.10.10">
    <property type="entry name" value="Winged helix-like DNA-binding domain superfamily/Winged helix DNA-binding domain"/>
    <property type="match status" value="1"/>
</dbReference>
<proteinExistence type="predicted"/>
<evidence type="ECO:0000256" key="2">
    <source>
        <dbReference type="ARBA" id="ARBA00023125"/>
    </source>
</evidence>
<dbReference type="Gene3D" id="2.60.120.10">
    <property type="entry name" value="Jelly Rolls"/>
    <property type="match status" value="1"/>
</dbReference>
<dbReference type="InterPro" id="IPR036390">
    <property type="entry name" value="WH_DNA-bd_sf"/>
</dbReference>
<dbReference type="SMART" id="SM00419">
    <property type="entry name" value="HTH_CRP"/>
    <property type="match status" value="1"/>
</dbReference>
<keyword evidence="7" id="KW-1185">Reference proteome</keyword>
<protein>
    <submittedName>
        <fullName evidence="6">Transcriptional regulator, Crp/Fnr family</fullName>
    </submittedName>
</protein>
<sequence length="225" mass="25771">MIIVKGFKKRLVKDYVTQRYSSVNDCFVDNLCKSCCIKCKKKWETLFLQGECGEHIYYLVSGLVKLYRVNDSGREVIVKFIRAGESFGHGILGGVYPLCAMALSNSELLAIDREKLREEMKRDHVLMDEVLSIINKEINNLTNFIGNLSLLDCKARFISYLNNLSKEQKSTSVMLPMPKCELAMFLATTPENLSRIMRQLIDNKEIEVTGRRVVLIGDDYQNQKP</sequence>
<dbReference type="GO" id="GO:0005829">
    <property type="term" value="C:cytosol"/>
    <property type="evidence" value="ECO:0007669"/>
    <property type="project" value="TreeGrafter"/>
</dbReference>
<keyword evidence="3" id="KW-0804">Transcription</keyword>
<evidence type="ECO:0000256" key="3">
    <source>
        <dbReference type="ARBA" id="ARBA00023163"/>
    </source>
</evidence>
<dbReference type="InterPro" id="IPR014710">
    <property type="entry name" value="RmlC-like_jellyroll"/>
</dbReference>
<dbReference type="PaxDb" id="522772-Dacet_2182"/>
<dbReference type="InterPro" id="IPR018490">
    <property type="entry name" value="cNMP-bd_dom_sf"/>
</dbReference>
<dbReference type="InterPro" id="IPR000595">
    <property type="entry name" value="cNMP-bd_dom"/>
</dbReference>
<feature type="domain" description="HTH crp-type" evidence="5">
    <location>
        <begin position="151"/>
        <end position="219"/>
    </location>
</feature>
<evidence type="ECO:0000313" key="7">
    <source>
        <dbReference type="Proteomes" id="UP000002012"/>
    </source>
</evidence>
<feature type="domain" description="Cyclic nucleotide-binding" evidence="4">
    <location>
        <begin position="44"/>
        <end position="137"/>
    </location>
</feature>
<dbReference type="OrthoDB" id="9798104at2"/>
<dbReference type="PROSITE" id="PS51063">
    <property type="entry name" value="HTH_CRP_2"/>
    <property type="match status" value="1"/>
</dbReference>
<dbReference type="STRING" id="522772.Dacet_2182"/>